<evidence type="ECO:0000256" key="1">
    <source>
        <dbReference type="SAM" id="Phobius"/>
    </source>
</evidence>
<sequence>MQHRHSYRHRRTGFVACVMAYVLAAQVTLALLLGAGHPVSLAYTDSGICHVQAPTGQADAPANAPAASAPHCPLCVSPAFALLTPPDAPRVALQRTPGIAFKLISSDAAVIVAIDRAHRARAPPAQA</sequence>
<keyword evidence="1" id="KW-1133">Transmembrane helix</keyword>
<evidence type="ECO:0008006" key="4">
    <source>
        <dbReference type="Google" id="ProtNLM"/>
    </source>
</evidence>
<dbReference type="EMBL" id="CP036498">
    <property type="protein sequence ID" value="QUS39680.1"/>
    <property type="molecule type" value="Genomic_DNA"/>
</dbReference>
<reference evidence="2 3" key="1">
    <citation type="submission" date="2019-02" db="EMBL/GenBank/DDBJ databases">
        <title>Emended description of the genus Rhodopseudomonas and description of Rhodopseudomonas albus sp. nov., a non-phototrophic, heavy-metal-tolerant bacterium isolated from garden soil.</title>
        <authorList>
            <person name="Bao Z."/>
            <person name="Cao W.W."/>
            <person name="Sato Y."/>
            <person name="Nishizawa T."/>
            <person name="Zhao J."/>
            <person name="Guo Y."/>
            <person name="Ohta H."/>
        </authorList>
    </citation>
    <scope>NUCLEOTIDE SEQUENCE [LARGE SCALE GENOMIC DNA]</scope>
    <source>
        <strain evidence="2 3">SK50-23</strain>
    </source>
</reference>
<evidence type="ECO:0000313" key="2">
    <source>
        <dbReference type="EMBL" id="QUS39680.1"/>
    </source>
</evidence>
<accession>A0ABX8ACY5</accession>
<keyword evidence="3" id="KW-1185">Reference proteome</keyword>
<evidence type="ECO:0000313" key="3">
    <source>
        <dbReference type="Proteomes" id="UP000682843"/>
    </source>
</evidence>
<name>A0ABX8ACY5_9BRAD</name>
<dbReference type="Proteomes" id="UP000682843">
    <property type="component" value="Chromosome"/>
</dbReference>
<protein>
    <recommendedName>
        <fullName evidence="4">DUF2946 domain-containing protein</fullName>
    </recommendedName>
</protein>
<organism evidence="2 3">
    <name type="scientific">Tardiphaga alba</name>
    <dbReference type="NCBI Taxonomy" id="340268"/>
    <lineage>
        <taxon>Bacteria</taxon>
        <taxon>Pseudomonadati</taxon>
        <taxon>Pseudomonadota</taxon>
        <taxon>Alphaproteobacteria</taxon>
        <taxon>Hyphomicrobiales</taxon>
        <taxon>Nitrobacteraceae</taxon>
        <taxon>Tardiphaga</taxon>
    </lineage>
</organism>
<gene>
    <name evidence="2" type="ORF">RPMA_13150</name>
</gene>
<proteinExistence type="predicted"/>
<dbReference type="RefSeq" id="WP_211913229.1">
    <property type="nucleotide sequence ID" value="NZ_CP036498.1"/>
</dbReference>
<keyword evidence="1" id="KW-0472">Membrane</keyword>
<feature type="transmembrane region" description="Helical" evidence="1">
    <location>
        <begin position="12"/>
        <end position="35"/>
    </location>
</feature>
<keyword evidence="1" id="KW-0812">Transmembrane</keyword>